<evidence type="ECO:0000256" key="1">
    <source>
        <dbReference type="ARBA" id="ARBA00004653"/>
    </source>
</evidence>
<dbReference type="RefSeq" id="XP_032810351.1">
    <property type="nucleotide sequence ID" value="XM_032954460.1"/>
</dbReference>
<keyword evidence="4" id="KW-0879">Wnt signaling pathway</keyword>
<feature type="transmembrane region" description="Helical" evidence="9">
    <location>
        <begin position="428"/>
        <end position="452"/>
    </location>
</feature>
<dbReference type="CTD" id="79971"/>
<evidence type="ECO:0000256" key="5">
    <source>
        <dbReference type="ARBA" id="ARBA00022692"/>
    </source>
</evidence>
<feature type="transmembrane region" description="Helical" evidence="9">
    <location>
        <begin position="304"/>
        <end position="323"/>
    </location>
</feature>
<keyword evidence="7" id="KW-0333">Golgi apparatus</keyword>
<name>A0AAJ7WU81_PETMA</name>
<evidence type="ECO:0000256" key="7">
    <source>
        <dbReference type="ARBA" id="ARBA00023034"/>
    </source>
</evidence>
<dbReference type="PANTHER" id="PTHR13449">
    <property type="entry name" value="INTEGRAL MEMBRANE PROTEIN GPR177"/>
    <property type="match status" value="1"/>
</dbReference>
<feature type="domain" description="Wntless GOLD" evidence="11">
    <location>
        <begin position="49"/>
        <end position="226"/>
    </location>
</feature>
<gene>
    <name evidence="13" type="primary">WLS</name>
</gene>
<feature type="transmembrane region" description="Helical" evidence="9">
    <location>
        <begin position="374"/>
        <end position="401"/>
    </location>
</feature>
<comment type="similarity">
    <text evidence="2">Belongs to the wntless family.</text>
</comment>
<dbReference type="KEGG" id="pmrn:116942476"/>
<accession>A0AAJ7WU81</accession>
<evidence type="ECO:0000259" key="10">
    <source>
        <dbReference type="Pfam" id="PF06664"/>
    </source>
</evidence>
<keyword evidence="3" id="KW-0217">Developmental protein</keyword>
<comment type="subcellular location">
    <subcellularLocation>
        <location evidence="1">Golgi apparatus membrane</location>
        <topology evidence="1">Multi-pass membrane protein</topology>
    </subcellularLocation>
</comment>
<feature type="transmembrane region" description="Helical" evidence="9">
    <location>
        <begin position="335"/>
        <end position="354"/>
    </location>
</feature>
<dbReference type="InterPro" id="IPR047843">
    <property type="entry name" value="WLS-like_TM"/>
</dbReference>
<keyword evidence="5 9" id="KW-0812">Transmembrane</keyword>
<dbReference type="InterPro" id="IPR009551">
    <property type="entry name" value="Wntless"/>
</dbReference>
<evidence type="ECO:0000256" key="4">
    <source>
        <dbReference type="ARBA" id="ARBA00022687"/>
    </source>
</evidence>
<evidence type="ECO:0000313" key="13">
    <source>
        <dbReference type="RefSeq" id="XP_032810351.1"/>
    </source>
</evidence>
<proteinExistence type="inferred from homology"/>
<keyword evidence="6 9" id="KW-1133">Transmembrane helix</keyword>
<reference evidence="13" key="1">
    <citation type="submission" date="2025-08" db="UniProtKB">
        <authorList>
            <consortium name="RefSeq"/>
        </authorList>
    </citation>
    <scope>IDENTIFICATION</scope>
    <source>
        <tissue evidence="13">Sperm</tissue>
    </source>
</reference>
<dbReference type="Pfam" id="PF06664">
    <property type="entry name" value="WLS-like_TM"/>
    <property type="match status" value="1"/>
</dbReference>
<dbReference type="AlphaFoldDB" id="A0AAJ7WU81"/>
<dbReference type="GeneID" id="116942476"/>
<feature type="transmembrane region" description="Helical" evidence="9">
    <location>
        <begin position="265"/>
        <end position="284"/>
    </location>
</feature>
<feature type="transmembrane region" description="Helical" evidence="9">
    <location>
        <begin position="233"/>
        <end position="253"/>
    </location>
</feature>
<dbReference type="GO" id="GO:0016055">
    <property type="term" value="P:Wnt signaling pathway"/>
    <property type="evidence" value="ECO:0007669"/>
    <property type="project" value="UniProtKB-KW"/>
</dbReference>
<evidence type="ECO:0000256" key="8">
    <source>
        <dbReference type="ARBA" id="ARBA00023136"/>
    </source>
</evidence>
<dbReference type="GO" id="GO:0061355">
    <property type="term" value="P:Wnt protein secretion"/>
    <property type="evidence" value="ECO:0007669"/>
    <property type="project" value="TreeGrafter"/>
</dbReference>
<evidence type="ECO:0000256" key="9">
    <source>
        <dbReference type="SAM" id="Phobius"/>
    </source>
</evidence>
<evidence type="ECO:0000256" key="3">
    <source>
        <dbReference type="ARBA" id="ARBA00022473"/>
    </source>
</evidence>
<sequence length="545" mass="62017">MAEGAIIENMSSRKLLAVGAVVLLLQTLAFLVGGLISPNPTAAMRYLATKCVRERDSGPNSWLEPWGPAACVKLRDLDEATERRIEANRIVFSIHMPHPGLEMNAWFQYLLVVLEFDIQYWKHNPIVDKAEVTLEVKMGYKDSHADNWTELARSVEHRRLNCQFSHTMTSDNEGRLYECEMLPLLELGSIGHKYYLVNMRLPTSEQRNINMGIGKILDINLTGIHQNGGFTQVWFAMKTFLTPLVLVTLVWFWRRLSQLARPPVLLEKMILALGVSMTMINLPLEWLSVGLNWTWMLLFGDIRQGLFYVVLLSFWIIFCGEHLMDQTQRNRLGVYWKQVGAIAFGSLSLFIFDMCERGVQLTNPFYSIWATETGSHLATAFIVLAGVCACLYFLFLTFMVYQVFRNIGGKRSFLPAMSRVRRLHYEGLIFRFKFLMLTTLGCAALTVIFFIISQVNEGHWKWGDRTVHVNAAFFTGVYGMWNMYVFSVMFLYAPSHKRYGDADRSEGDIALAHGEELTTATTALAGGSNTAPTEVYRLAGKEAQE</sequence>
<dbReference type="PANTHER" id="PTHR13449:SF2">
    <property type="entry name" value="PROTEIN WNTLESS HOMOLOG"/>
    <property type="match status" value="1"/>
</dbReference>
<protein>
    <submittedName>
        <fullName evidence="13">Protein wntless homolog</fullName>
    </submittedName>
</protein>
<dbReference type="GO" id="GO:0006886">
    <property type="term" value="P:intracellular protein transport"/>
    <property type="evidence" value="ECO:0007669"/>
    <property type="project" value="TreeGrafter"/>
</dbReference>
<dbReference type="Pfam" id="PF21883">
    <property type="entry name" value="WLS_GOLD"/>
    <property type="match status" value="1"/>
</dbReference>
<feature type="transmembrane region" description="Helical" evidence="9">
    <location>
        <begin position="472"/>
        <end position="493"/>
    </location>
</feature>
<dbReference type="Proteomes" id="UP001318040">
    <property type="component" value="Chromosome 1"/>
</dbReference>
<dbReference type="GO" id="GO:0017147">
    <property type="term" value="F:Wnt-protein binding"/>
    <property type="evidence" value="ECO:0007669"/>
    <property type="project" value="InterPro"/>
</dbReference>
<evidence type="ECO:0000259" key="11">
    <source>
        <dbReference type="Pfam" id="PF21883"/>
    </source>
</evidence>
<keyword evidence="8 9" id="KW-0472">Membrane</keyword>
<dbReference type="GO" id="GO:0000139">
    <property type="term" value="C:Golgi membrane"/>
    <property type="evidence" value="ECO:0007669"/>
    <property type="project" value="UniProtKB-SubCell"/>
</dbReference>
<keyword evidence="12" id="KW-1185">Reference proteome</keyword>
<organism evidence="12 13">
    <name type="scientific">Petromyzon marinus</name>
    <name type="common">Sea lamprey</name>
    <dbReference type="NCBI Taxonomy" id="7757"/>
    <lineage>
        <taxon>Eukaryota</taxon>
        <taxon>Metazoa</taxon>
        <taxon>Chordata</taxon>
        <taxon>Craniata</taxon>
        <taxon>Vertebrata</taxon>
        <taxon>Cyclostomata</taxon>
        <taxon>Hyperoartia</taxon>
        <taxon>Petromyzontiformes</taxon>
        <taxon>Petromyzontidae</taxon>
        <taxon>Petromyzon</taxon>
    </lineage>
</organism>
<evidence type="ECO:0000313" key="12">
    <source>
        <dbReference type="Proteomes" id="UP001318040"/>
    </source>
</evidence>
<feature type="domain" description="Wntless-like transmembrane" evidence="10">
    <location>
        <begin position="227"/>
        <end position="496"/>
    </location>
</feature>
<evidence type="ECO:0000256" key="6">
    <source>
        <dbReference type="ARBA" id="ARBA00022989"/>
    </source>
</evidence>
<dbReference type="InterPro" id="IPR053936">
    <property type="entry name" value="WLS_GOLD"/>
</dbReference>
<evidence type="ECO:0000256" key="2">
    <source>
        <dbReference type="ARBA" id="ARBA00008148"/>
    </source>
</evidence>